<accession>A0ABS6F3U4</accession>
<dbReference type="PIRSF" id="PIRSF000699">
    <property type="entry name" value="PTS_IILac_III"/>
    <property type="match status" value="1"/>
</dbReference>
<reference evidence="2 3" key="1">
    <citation type="submission" date="2021-06" db="EMBL/GenBank/DDBJ databases">
        <authorList>
            <person name="Sun Q."/>
            <person name="Li D."/>
        </authorList>
    </citation>
    <scope>NUCLEOTIDE SEQUENCE [LARGE SCALE GENOMIC DNA]</scope>
    <source>
        <strain evidence="2 3">MSJ-4</strain>
    </source>
</reference>
<evidence type="ECO:0000313" key="2">
    <source>
        <dbReference type="EMBL" id="MBU5593187.1"/>
    </source>
</evidence>
<evidence type="ECO:0000256" key="1">
    <source>
        <dbReference type="PROSITE-ProRule" id="PRU00418"/>
    </source>
</evidence>
<proteinExistence type="predicted"/>
<dbReference type="Proteomes" id="UP000736583">
    <property type="component" value="Unassembled WGS sequence"/>
</dbReference>
<protein>
    <submittedName>
        <fullName evidence="2">PTS lactose/cellobiose transporter subunit IIA</fullName>
    </submittedName>
</protein>
<keyword evidence="3" id="KW-1185">Reference proteome</keyword>
<dbReference type="PANTHER" id="PTHR34382">
    <property type="entry name" value="PTS SYSTEM N,N'-DIACETYLCHITOBIOSE-SPECIFIC EIIA COMPONENT"/>
    <property type="match status" value="1"/>
</dbReference>
<dbReference type="PANTHER" id="PTHR34382:SF7">
    <property type="entry name" value="PTS SYSTEM N,N'-DIACETYLCHITOBIOSE-SPECIFIC EIIA COMPONENT"/>
    <property type="match status" value="1"/>
</dbReference>
<sequence length="122" mass="13526">MEENTNINEEIIAVAMEIIMNAGDARVHITEALQEVAKGNIDLANEKLQLAHKEITLAHGAQTGVLQKEANGQSTGYSVLFAHAQDTLMTINSELNMAKQLIKVFKSYEDRISILERKMEGM</sequence>
<gene>
    <name evidence="2" type="ORF">KQI89_15670</name>
</gene>
<organism evidence="2 3">
    <name type="scientific">Clostridium simiarum</name>
    <dbReference type="NCBI Taxonomy" id="2841506"/>
    <lineage>
        <taxon>Bacteria</taxon>
        <taxon>Bacillati</taxon>
        <taxon>Bacillota</taxon>
        <taxon>Clostridia</taxon>
        <taxon>Eubacteriales</taxon>
        <taxon>Clostridiaceae</taxon>
        <taxon>Clostridium</taxon>
    </lineage>
</organism>
<dbReference type="Pfam" id="PF02255">
    <property type="entry name" value="PTS_IIA"/>
    <property type="match status" value="1"/>
</dbReference>
<evidence type="ECO:0000313" key="3">
    <source>
        <dbReference type="Proteomes" id="UP000736583"/>
    </source>
</evidence>
<dbReference type="EMBL" id="JAHLQL010000007">
    <property type="protein sequence ID" value="MBU5593187.1"/>
    <property type="molecule type" value="Genomic_DNA"/>
</dbReference>
<comment type="caution">
    <text evidence="2">The sequence shown here is derived from an EMBL/GenBank/DDBJ whole genome shotgun (WGS) entry which is preliminary data.</text>
</comment>
<name>A0ABS6F3U4_9CLOT</name>
<dbReference type="PROSITE" id="PS51095">
    <property type="entry name" value="PTS_EIIA_TYPE_3"/>
    <property type="match status" value="1"/>
</dbReference>
<feature type="modified residue" description="Phosphohistidine; by HPr" evidence="1">
    <location>
        <position position="83"/>
    </location>
</feature>
<dbReference type="InterPro" id="IPR003188">
    <property type="entry name" value="PTS_IIA_lac/cel"/>
</dbReference>
<dbReference type="RefSeq" id="WP_216457868.1">
    <property type="nucleotide sequence ID" value="NZ_JAHLQL010000007.1"/>
</dbReference>